<dbReference type="Pfam" id="PF01292">
    <property type="entry name" value="Ni_hydr_CYTB"/>
    <property type="match status" value="1"/>
</dbReference>
<dbReference type="GO" id="GO:0020037">
    <property type="term" value="F:heme binding"/>
    <property type="evidence" value="ECO:0007669"/>
    <property type="project" value="TreeGrafter"/>
</dbReference>
<keyword evidence="9 13" id="KW-1133">Transmembrane helix</keyword>
<keyword evidence="8" id="KW-0249">Electron transport</keyword>
<keyword evidence="6 13" id="KW-0812">Transmembrane</keyword>
<keyword evidence="10" id="KW-0408">Iron</keyword>
<dbReference type="GO" id="GO:0009055">
    <property type="term" value="F:electron transfer activity"/>
    <property type="evidence" value="ECO:0007669"/>
    <property type="project" value="InterPro"/>
</dbReference>
<proteinExistence type="inferred from homology"/>
<organism evidence="15 16">
    <name type="scientific">Kangiella sediminilitoris</name>
    <dbReference type="NCBI Taxonomy" id="1144748"/>
    <lineage>
        <taxon>Bacteria</taxon>
        <taxon>Pseudomonadati</taxon>
        <taxon>Pseudomonadota</taxon>
        <taxon>Gammaproteobacteria</taxon>
        <taxon>Kangiellales</taxon>
        <taxon>Kangiellaceae</taxon>
        <taxon>Kangiella</taxon>
    </lineage>
</organism>
<keyword evidence="11 13" id="KW-0472">Membrane</keyword>
<dbReference type="InterPro" id="IPR011577">
    <property type="entry name" value="Cyt_b561_bac/Ni-Hgenase"/>
</dbReference>
<feature type="domain" description="Cytochrome b561 bacterial/Ni-hydrogenase" evidence="14">
    <location>
        <begin position="10"/>
        <end position="183"/>
    </location>
</feature>
<dbReference type="GO" id="GO:0005886">
    <property type="term" value="C:plasma membrane"/>
    <property type="evidence" value="ECO:0007669"/>
    <property type="project" value="UniProtKB-SubCell"/>
</dbReference>
<comment type="cofactor">
    <cofactor evidence="1">
        <name>heme b</name>
        <dbReference type="ChEBI" id="CHEBI:60344"/>
    </cofactor>
</comment>
<feature type="transmembrane region" description="Helical" evidence="13">
    <location>
        <begin position="55"/>
        <end position="75"/>
    </location>
</feature>
<feature type="transmembrane region" description="Helical" evidence="13">
    <location>
        <begin position="148"/>
        <end position="165"/>
    </location>
</feature>
<keyword evidence="7" id="KW-0479">Metal-binding</keyword>
<dbReference type="GO" id="GO:0022904">
    <property type="term" value="P:respiratory electron transport chain"/>
    <property type="evidence" value="ECO:0007669"/>
    <property type="project" value="InterPro"/>
</dbReference>
<evidence type="ECO:0000256" key="1">
    <source>
        <dbReference type="ARBA" id="ARBA00001970"/>
    </source>
</evidence>
<feature type="transmembrane region" description="Helical" evidence="13">
    <location>
        <begin position="16"/>
        <end position="35"/>
    </location>
</feature>
<dbReference type="PANTHER" id="PTHR30529:SF1">
    <property type="entry name" value="CYTOCHROME B561 HOMOLOG 2"/>
    <property type="match status" value="1"/>
</dbReference>
<evidence type="ECO:0000256" key="3">
    <source>
        <dbReference type="ARBA" id="ARBA00022448"/>
    </source>
</evidence>
<dbReference type="InterPro" id="IPR016174">
    <property type="entry name" value="Di-haem_cyt_TM"/>
</dbReference>
<keyword evidence="4" id="KW-1003">Cell membrane</keyword>
<gene>
    <name evidence="15" type="ORF">KS2013_1922</name>
</gene>
<sequence>MSVAPATTKYPLTMRLLHWLIGILILGMIASGWYMHGLPDEEPLKEELYSLHKSFGITLLPLILIRLLVRLSSPIPELPPQMSWWEKVLSKLTHFLLYLLMFSIPLSGIIMMDYLGIFPLEWFGVFTMPDLIPDDMDMFEQLGEVHEILAYSLLGLILLHILGALKHRFMDKGKDTDVLKRMI</sequence>
<keyword evidence="16" id="KW-1185">Reference proteome</keyword>
<protein>
    <submittedName>
        <fullName evidence="15">Cytochrome B561</fullName>
    </submittedName>
</protein>
<evidence type="ECO:0000256" key="13">
    <source>
        <dbReference type="SAM" id="Phobius"/>
    </source>
</evidence>
<name>A0A1B3BCU4_9GAMM</name>
<evidence type="ECO:0000256" key="5">
    <source>
        <dbReference type="ARBA" id="ARBA00022617"/>
    </source>
</evidence>
<evidence type="ECO:0000313" key="15">
    <source>
        <dbReference type="EMBL" id="AOE50631.1"/>
    </source>
</evidence>
<comment type="subcellular location">
    <subcellularLocation>
        <location evidence="2">Cell membrane</location>
        <topology evidence="2">Multi-pass membrane protein</topology>
    </subcellularLocation>
</comment>
<dbReference type="SUPFAM" id="SSF81342">
    <property type="entry name" value="Transmembrane di-heme cytochromes"/>
    <property type="match status" value="1"/>
</dbReference>
<evidence type="ECO:0000256" key="7">
    <source>
        <dbReference type="ARBA" id="ARBA00022723"/>
    </source>
</evidence>
<evidence type="ECO:0000256" key="9">
    <source>
        <dbReference type="ARBA" id="ARBA00022989"/>
    </source>
</evidence>
<dbReference type="InterPro" id="IPR052168">
    <property type="entry name" value="Cytochrome_b561_oxidase"/>
</dbReference>
<evidence type="ECO:0000259" key="14">
    <source>
        <dbReference type="Pfam" id="PF01292"/>
    </source>
</evidence>
<reference evidence="16" key="1">
    <citation type="submission" date="2015-08" db="EMBL/GenBank/DDBJ databases">
        <authorList>
            <person name="Kim K.M."/>
        </authorList>
    </citation>
    <scope>NUCLEOTIDE SEQUENCE [LARGE SCALE GENOMIC DNA]</scope>
    <source>
        <strain evidence="16">KCTC 23892</strain>
    </source>
</reference>
<evidence type="ECO:0000256" key="11">
    <source>
        <dbReference type="ARBA" id="ARBA00023136"/>
    </source>
</evidence>
<keyword evidence="3" id="KW-0813">Transport</keyword>
<dbReference type="GO" id="GO:0046872">
    <property type="term" value="F:metal ion binding"/>
    <property type="evidence" value="ECO:0007669"/>
    <property type="project" value="UniProtKB-KW"/>
</dbReference>
<dbReference type="STRING" id="1144748.KS2013_1922"/>
<evidence type="ECO:0000256" key="4">
    <source>
        <dbReference type="ARBA" id="ARBA00022475"/>
    </source>
</evidence>
<dbReference type="EMBL" id="CP012418">
    <property type="protein sequence ID" value="AOE50631.1"/>
    <property type="molecule type" value="Genomic_DNA"/>
</dbReference>
<evidence type="ECO:0000313" key="16">
    <source>
        <dbReference type="Proteomes" id="UP000094147"/>
    </source>
</evidence>
<evidence type="ECO:0000256" key="10">
    <source>
        <dbReference type="ARBA" id="ARBA00023004"/>
    </source>
</evidence>
<dbReference type="RefSeq" id="WP_068993166.1">
    <property type="nucleotide sequence ID" value="NZ_CP012418.1"/>
</dbReference>
<dbReference type="Proteomes" id="UP000094147">
    <property type="component" value="Chromosome"/>
</dbReference>
<dbReference type="Gene3D" id="1.20.950.20">
    <property type="entry name" value="Transmembrane di-heme cytochromes, Chain C"/>
    <property type="match status" value="1"/>
</dbReference>
<evidence type="ECO:0000256" key="12">
    <source>
        <dbReference type="ARBA" id="ARBA00037975"/>
    </source>
</evidence>
<keyword evidence="5" id="KW-0349">Heme</keyword>
<evidence type="ECO:0000256" key="8">
    <source>
        <dbReference type="ARBA" id="ARBA00022982"/>
    </source>
</evidence>
<accession>A0A1B3BCU4</accession>
<evidence type="ECO:0000256" key="2">
    <source>
        <dbReference type="ARBA" id="ARBA00004651"/>
    </source>
</evidence>
<comment type="similarity">
    <text evidence="12">Belongs to the cytochrome b561 family.</text>
</comment>
<evidence type="ECO:0000256" key="6">
    <source>
        <dbReference type="ARBA" id="ARBA00022692"/>
    </source>
</evidence>
<dbReference type="AlphaFoldDB" id="A0A1B3BCU4"/>
<dbReference type="PANTHER" id="PTHR30529">
    <property type="entry name" value="CYTOCHROME B561"/>
    <property type="match status" value="1"/>
</dbReference>
<feature type="transmembrane region" description="Helical" evidence="13">
    <location>
        <begin position="95"/>
        <end position="117"/>
    </location>
</feature>
<dbReference type="OrthoDB" id="1247465at2"/>
<dbReference type="KEGG" id="ksd:KS2013_1922"/>